<reference evidence="2 4" key="1">
    <citation type="submission" date="2020-01" db="EMBL/GenBank/DDBJ databases">
        <authorList>
            <consortium name="DOE Joint Genome Institute"/>
            <person name="Haridas S."/>
            <person name="Albert R."/>
            <person name="Binder M."/>
            <person name="Bloem J."/>
            <person name="Labutti K."/>
            <person name="Salamov A."/>
            <person name="Andreopoulos B."/>
            <person name="Baker S.E."/>
            <person name="Barry K."/>
            <person name="Bills G."/>
            <person name="Bluhm B.H."/>
            <person name="Cannon C."/>
            <person name="Castanera R."/>
            <person name="Culley D.E."/>
            <person name="Daum C."/>
            <person name="Ezra D."/>
            <person name="Gonzalez J.B."/>
            <person name="Henrissat B."/>
            <person name="Kuo A."/>
            <person name="Liang C."/>
            <person name="Lipzen A."/>
            <person name="Lutzoni F."/>
            <person name="Magnuson J."/>
            <person name="Mondo S."/>
            <person name="Nolan M."/>
            <person name="Ohm R."/>
            <person name="Pangilinan J."/>
            <person name="Park H.-J."/>
            <person name="Ramirez L."/>
            <person name="Alfaro M."/>
            <person name="Sun H."/>
            <person name="Tritt A."/>
            <person name="Yoshinaga Y."/>
            <person name="Zwiers L.-H."/>
            <person name="Turgeon B.G."/>
            <person name="Goodwin S.B."/>
            <person name="Spatafora J.W."/>
            <person name="Crous P.W."/>
            <person name="Grigoriev I.V."/>
        </authorList>
    </citation>
    <scope>NUCLEOTIDE SEQUENCE</scope>
    <source>
        <strain evidence="2 4">CBS 781.70</strain>
    </source>
</reference>
<evidence type="ECO:0000256" key="1">
    <source>
        <dbReference type="PROSITE-ProRule" id="PRU00235"/>
    </source>
</evidence>
<dbReference type="GO" id="GO:0005737">
    <property type="term" value="C:cytoplasm"/>
    <property type="evidence" value="ECO:0007669"/>
    <property type="project" value="TreeGrafter"/>
</dbReference>
<evidence type="ECO:0000313" key="3">
    <source>
        <dbReference type="Proteomes" id="UP000504638"/>
    </source>
</evidence>
<evidence type="ECO:0000313" key="2">
    <source>
        <dbReference type="EMBL" id="KAF1809105.1"/>
    </source>
</evidence>
<dbReference type="Gene3D" id="2.130.10.30">
    <property type="entry name" value="Regulator of chromosome condensation 1/beta-lactamase-inhibitor protein II"/>
    <property type="match status" value="1"/>
</dbReference>
<gene>
    <name evidence="2 4" type="ORF">P152DRAFT_169452</name>
</gene>
<reference evidence="4" key="2">
    <citation type="submission" date="2020-04" db="EMBL/GenBank/DDBJ databases">
        <authorList>
            <consortium name="NCBI Genome Project"/>
        </authorList>
    </citation>
    <scope>NUCLEOTIDE SEQUENCE</scope>
    <source>
        <strain evidence="4">CBS 781.70</strain>
    </source>
</reference>
<dbReference type="Pfam" id="PF00415">
    <property type="entry name" value="RCC1"/>
    <property type="match status" value="1"/>
</dbReference>
<dbReference type="SUPFAM" id="SSF50985">
    <property type="entry name" value="RCC1/BLIP-II"/>
    <property type="match status" value="1"/>
</dbReference>
<name>A0A6G1FTA4_9PEZI</name>
<dbReference type="InterPro" id="IPR051553">
    <property type="entry name" value="Ran_GTPase-activating"/>
</dbReference>
<dbReference type="OrthoDB" id="5370059at2759"/>
<dbReference type="GeneID" id="54414650"/>
<evidence type="ECO:0000313" key="4">
    <source>
        <dbReference type="RefSeq" id="XP_033530736.1"/>
    </source>
</evidence>
<dbReference type="AlphaFoldDB" id="A0A6G1FTA4"/>
<dbReference type="PRINTS" id="PR00633">
    <property type="entry name" value="RCCNDNSATION"/>
</dbReference>
<dbReference type="GO" id="GO:0005085">
    <property type="term" value="F:guanyl-nucleotide exchange factor activity"/>
    <property type="evidence" value="ECO:0007669"/>
    <property type="project" value="TreeGrafter"/>
</dbReference>
<dbReference type="EMBL" id="ML975175">
    <property type="protein sequence ID" value="KAF1809105.1"/>
    <property type="molecule type" value="Genomic_DNA"/>
</dbReference>
<dbReference type="PANTHER" id="PTHR45982:SF1">
    <property type="entry name" value="REGULATOR OF CHROMOSOME CONDENSATION"/>
    <property type="match status" value="1"/>
</dbReference>
<dbReference type="PANTHER" id="PTHR45982">
    <property type="entry name" value="REGULATOR OF CHROMOSOME CONDENSATION"/>
    <property type="match status" value="1"/>
</dbReference>
<proteinExistence type="predicted"/>
<accession>A0A6G1FTA4</accession>
<dbReference type="Proteomes" id="UP000504638">
    <property type="component" value="Unplaced"/>
</dbReference>
<dbReference type="InterPro" id="IPR000408">
    <property type="entry name" value="Reg_chr_condens"/>
</dbReference>
<feature type="repeat" description="RCC1" evidence="1">
    <location>
        <begin position="318"/>
        <end position="370"/>
    </location>
</feature>
<dbReference type="PROSITE" id="PS50012">
    <property type="entry name" value="RCC1_3"/>
    <property type="match status" value="1"/>
</dbReference>
<reference evidence="4" key="3">
    <citation type="submission" date="2025-04" db="UniProtKB">
        <authorList>
            <consortium name="RefSeq"/>
        </authorList>
    </citation>
    <scope>IDENTIFICATION</scope>
    <source>
        <strain evidence="4">CBS 781.70</strain>
    </source>
</reference>
<dbReference type="InterPro" id="IPR009091">
    <property type="entry name" value="RCC1/BLIP-II"/>
</dbReference>
<sequence>METILACGQNWFHQLDDSPSTFITHFKPLSNLPISGSSTVRVLHAGWSSSVFAVDGLNSKVPLKVCRGKVPLPDVSHNGPISSITPESHRFRRSQSMSLQCIDCGLAGDNSTSANLFQAALQGAFGQSDLPADIDSDHVFHMACTAANRVAILTHQSHGRLIVLEYEVGVSVGNGSSCSTTFQKVLATEVQGEKAYLYSGNTFFLLGVNNSQVYSWGDARFRKCLGRDISSAAADKLGPVPLPFTPKKFSVGGYVAAALSQGGRLIIWGQPRPGHETAGLPGVEGDAEDFADVSMPGNALVEDFDIGNDHLAVLTRDGRVFTAGAGECGQLGIGAQLDWQQSLVEVSELSTKRIREVRCGYASTFAISKLEQCAEQF</sequence>
<organism evidence="2">
    <name type="scientific">Eremomyces bilateralis CBS 781.70</name>
    <dbReference type="NCBI Taxonomy" id="1392243"/>
    <lineage>
        <taxon>Eukaryota</taxon>
        <taxon>Fungi</taxon>
        <taxon>Dikarya</taxon>
        <taxon>Ascomycota</taxon>
        <taxon>Pezizomycotina</taxon>
        <taxon>Dothideomycetes</taxon>
        <taxon>Dothideomycetes incertae sedis</taxon>
        <taxon>Eremomycetales</taxon>
        <taxon>Eremomycetaceae</taxon>
        <taxon>Eremomyces</taxon>
    </lineage>
</organism>
<protein>
    <submittedName>
        <fullName evidence="2 4">RCC1/BLIP-II</fullName>
    </submittedName>
</protein>
<keyword evidence="3" id="KW-1185">Reference proteome</keyword>
<dbReference type="RefSeq" id="XP_033530736.1">
    <property type="nucleotide sequence ID" value="XM_033674080.1"/>
</dbReference>